<dbReference type="InterPro" id="IPR011706">
    <property type="entry name" value="Cu-oxidase_C"/>
</dbReference>
<feature type="domain" description="Plastocyanin-like" evidence="3">
    <location>
        <begin position="412"/>
        <end position="522"/>
    </location>
</feature>
<dbReference type="InterPro" id="IPR008972">
    <property type="entry name" value="Cupredoxin"/>
</dbReference>
<dbReference type="InterPro" id="IPR002355">
    <property type="entry name" value="Cu_oxidase_Cu_BS"/>
</dbReference>
<evidence type="ECO:0000313" key="5">
    <source>
        <dbReference type="EMBL" id="MFA0789030.1"/>
    </source>
</evidence>
<evidence type="ECO:0000259" key="3">
    <source>
        <dbReference type="Pfam" id="PF07731"/>
    </source>
</evidence>
<comment type="caution">
    <text evidence="5">The sequence shown here is derived from an EMBL/GenBank/DDBJ whole genome shotgun (WGS) entry which is preliminary data.</text>
</comment>
<dbReference type="Pfam" id="PF07731">
    <property type="entry name" value="Cu-oxidase_2"/>
    <property type="match status" value="1"/>
</dbReference>
<dbReference type="EC" id="1.16.3.1" evidence="5"/>
<evidence type="ECO:0000313" key="6">
    <source>
        <dbReference type="Proteomes" id="UP001569414"/>
    </source>
</evidence>
<dbReference type="Gene3D" id="2.60.40.420">
    <property type="entry name" value="Cupredoxins - blue copper proteins"/>
    <property type="match status" value="3"/>
</dbReference>
<dbReference type="CDD" id="cd04232">
    <property type="entry name" value="CuRO_1_CueO_FtsP"/>
    <property type="match status" value="1"/>
</dbReference>
<dbReference type="PROSITE" id="PS00080">
    <property type="entry name" value="MULTICOPPER_OXIDASE2"/>
    <property type="match status" value="1"/>
</dbReference>
<evidence type="ECO:0000259" key="4">
    <source>
        <dbReference type="Pfam" id="PF07732"/>
    </source>
</evidence>
<dbReference type="PANTHER" id="PTHR11709:SF2">
    <property type="entry name" value="MULTICOPPER OXIDASE LPR1"/>
    <property type="match status" value="1"/>
</dbReference>
<gene>
    <name evidence="5" type="primary">cueO</name>
    <name evidence="5" type="ORF">ACCI51_00630</name>
</gene>
<dbReference type="EMBL" id="JBGMEL010000001">
    <property type="protein sequence ID" value="MFA0789030.1"/>
    <property type="molecule type" value="Genomic_DNA"/>
</dbReference>
<dbReference type="PANTHER" id="PTHR11709">
    <property type="entry name" value="MULTI-COPPER OXIDASE"/>
    <property type="match status" value="1"/>
</dbReference>
<reference evidence="5 6" key="1">
    <citation type="submission" date="2024-08" db="EMBL/GenBank/DDBJ databases">
        <authorList>
            <person name="Ishaq N."/>
        </authorList>
    </citation>
    <scope>NUCLEOTIDE SEQUENCE [LARGE SCALE GENOMIC DNA]</scope>
    <source>
        <strain evidence="5 6">JCM 30400</strain>
    </source>
</reference>
<dbReference type="InterPro" id="IPR011707">
    <property type="entry name" value="Cu-oxidase-like_N"/>
</dbReference>
<keyword evidence="6" id="KW-1185">Reference proteome</keyword>
<dbReference type="Proteomes" id="UP001569414">
    <property type="component" value="Unassembled WGS sequence"/>
</dbReference>
<dbReference type="RefSeq" id="WP_371842226.1">
    <property type="nucleotide sequence ID" value="NZ_JBGMEL010000001.1"/>
</dbReference>
<name>A0ABV4NI98_9GAMM</name>
<protein>
    <submittedName>
        <fullName evidence="5">Multicopper oxidase CueO</fullName>
        <ecNumber evidence="5">1.16.3.1</ecNumber>
    </submittedName>
</protein>
<dbReference type="Pfam" id="PF07732">
    <property type="entry name" value="Cu-oxidase_3"/>
    <property type="match status" value="1"/>
</dbReference>
<proteinExistence type="predicted"/>
<accession>A0ABV4NI98</accession>
<feature type="domain" description="Plastocyanin-like" evidence="4">
    <location>
        <begin position="58"/>
        <end position="173"/>
    </location>
</feature>
<keyword evidence="1" id="KW-0479">Metal-binding</keyword>
<sequence>MSRLSRREFCLGALAASMLVSESSRAQSIGAGGSIARPQLPIPPELKADNAGKISLMVKSGQQTFLPGKTTPTYGFNGPFLGPALRLRKGETVIANVHNQLTQNVTAHWHGLIVPGHADGGPYMPIKPGQTWTVKLPIIQPAATLWFHPHLYPTTAELVLKGLAGLIIIDDENSDALPLPKRWGVDDIPVIIQDRRFNQDGSFFHRFNEITVAAGYCGDCLLTNGVINPVVKPPKGWLRFRILDGSNGRNYRISTRDQRVLYVIATDGGFLPEPVPVKALPIAAGERYEVMVDARDGKPFDFITLPVPQPVMRLPPFDGPVNFLSVVPNNTEGQGTLPEELVPLPEIPETLPPISQRLIMQMNRRKIADKLIDATGLEKMVDTGKTDPVVVDRVLKLITEGPAMPLKARLTANGINGVSFSFTEPGFKAPISKYLRWHISEGNDAMLHPVHIHGCQFRLLKLNGAMPPAYMRGWKDTVPISNAGDAEIYVRFPLEAMPDMPYMVHCHVLEHEDSGMMTEFSVP</sequence>
<evidence type="ECO:0000256" key="1">
    <source>
        <dbReference type="ARBA" id="ARBA00022723"/>
    </source>
</evidence>
<dbReference type="SUPFAM" id="SSF49503">
    <property type="entry name" value="Cupredoxins"/>
    <property type="match status" value="3"/>
</dbReference>
<organism evidence="5 6">
    <name type="scientific">Microbulbifer echini</name>
    <dbReference type="NCBI Taxonomy" id="1529067"/>
    <lineage>
        <taxon>Bacteria</taxon>
        <taxon>Pseudomonadati</taxon>
        <taxon>Pseudomonadota</taxon>
        <taxon>Gammaproteobacteria</taxon>
        <taxon>Cellvibrionales</taxon>
        <taxon>Microbulbiferaceae</taxon>
        <taxon>Microbulbifer</taxon>
    </lineage>
</organism>
<keyword evidence="2 5" id="KW-0560">Oxidoreductase</keyword>
<dbReference type="NCBIfam" id="NF008205">
    <property type="entry name" value="PRK10965.1"/>
    <property type="match status" value="1"/>
</dbReference>
<dbReference type="CDD" id="cd13867">
    <property type="entry name" value="CuRO_2_CueO_FtsP"/>
    <property type="match status" value="1"/>
</dbReference>
<dbReference type="InterPro" id="IPR045087">
    <property type="entry name" value="Cu-oxidase_fam"/>
</dbReference>
<evidence type="ECO:0000256" key="2">
    <source>
        <dbReference type="ARBA" id="ARBA00023002"/>
    </source>
</evidence>
<dbReference type="GO" id="GO:0004322">
    <property type="term" value="F:ferroxidase activity"/>
    <property type="evidence" value="ECO:0007669"/>
    <property type="project" value="UniProtKB-EC"/>
</dbReference>